<dbReference type="PANTHER" id="PTHR36885">
    <property type="entry name" value="EXPRESSED PROTEIN"/>
    <property type="match status" value="1"/>
</dbReference>
<dbReference type="OMA" id="EERMGWK"/>
<reference evidence="2" key="2">
    <citation type="submission" date="2020-10" db="EMBL/GenBank/DDBJ databases">
        <authorList>
            <person name="Cooper E.A."/>
            <person name="Brenton Z.W."/>
            <person name="Flinn B.S."/>
            <person name="Jenkins J."/>
            <person name="Shu S."/>
            <person name="Flowers D."/>
            <person name="Luo F."/>
            <person name="Wang Y."/>
            <person name="Xia P."/>
            <person name="Barry K."/>
            <person name="Daum C."/>
            <person name="Lipzen A."/>
            <person name="Yoshinaga Y."/>
            <person name="Schmutz J."/>
            <person name="Saski C."/>
            <person name="Vermerris W."/>
            <person name="Kresovich S."/>
        </authorList>
    </citation>
    <scope>NUCLEOTIDE SEQUENCE</scope>
</reference>
<gene>
    <name evidence="2" type="ORF">BDA96_01G145500</name>
</gene>
<dbReference type="EMBL" id="CM027680">
    <property type="protein sequence ID" value="KAG0548191.1"/>
    <property type="molecule type" value="Genomic_DNA"/>
</dbReference>
<dbReference type="AlphaFoldDB" id="A0A921RYN8"/>
<evidence type="ECO:0008006" key="4">
    <source>
        <dbReference type="Google" id="ProtNLM"/>
    </source>
</evidence>
<dbReference type="KEGG" id="sbi:8056726"/>
<evidence type="ECO:0000313" key="3">
    <source>
        <dbReference type="Proteomes" id="UP000807115"/>
    </source>
</evidence>
<organism evidence="2 3">
    <name type="scientific">Sorghum bicolor</name>
    <name type="common">Sorghum</name>
    <name type="synonym">Sorghum vulgare</name>
    <dbReference type="NCBI Taxonomy" id="4558"/>
    <lineage>
        <taxon>Eukaryota</taxon>
        <taxon>Viridiplantae</taxon>
        <taxon>Streptophyta</taxon>
        <taxon>Embryophyta</taxon>
        <taxon>Tracheophyta</taxon>
        <taxon>Spermatophyta</taxon>
        <taxon>Magnoliopsida</taxon>
        <taxon>Liliopsida</taxon>
        <taxon>Poales</taxon>
        <taxon>Poaceae</taxon>
        <taxon>PACMAD clade</taxon>
        <taxon>Panicoideae</taxon>
        <taxon>Andropogonodae</taxon>
        <taxon>Andropogoneae</taxon>
        <taxon>Sorghinae</taxon>
        <taxon>Sorghum</taxon>
    </lineage>
</organism>
<feature type="region of interest" description="Disordered" evidence="1">
    <location>
        <begin position="177"/>
        <end position="209"/>
    </location>
</feature>
<evidence type="ECO:0000256" key="1">
    <source>
        <dbReference type="SAM" id="MobiDB-lite"/>
    </source>
</evidence>
<dbReference type="Gramene" id="EER91088">
    <property type="protein sequence ID" value="EER91088"/>
    <property type="gene ID" value="SORBI_3001G139300"/>
</dbReference>
<protein>
    <recommendedName>
        <fullName evidence="4">DUF4378 domain-containing protein</fullName>
    </recommendedName>
</protein>
<dbReference type="OrthoDB" id="691329at2759"/>
<proteinExistence type="predicted"/>
<comment type="caution">
    <text evidence="2">The sequence shown here is derived from an EMBL/GenBank/DDBJ whole genome shotgun (WGS) entry which is preliminary data.</text>
</comment>
<feature type="compositionally biased region" description="Basic and acidic residues" evidence="1">
    <location>
        <begin position="186"/>
        <end position="197"/>
    </location>
</feature>
<feature type="compositionally biased region" description="Low complexity" evidence="1">
    <location>
        <begin position="198"/>
        <end position="208"/>
    </location>
</feature>
<reference evidence="2" key="1">
    <citation type="journal article" date="2019" name="BMC Genomics">
        <title>A new reference genome for Sorghum bicolor reveals high levels of sequence similarity between sweet and grain genotypes: implications for the genetics of sugar metabolism.</title>
        <authorList>
            <person name="Cooper E.A."/>
            <person name="Brenton Z.W."/>
            <person name="Flinn B.S."/>
            <person name="Jenkins J."/>
            <person name="Shu S."/>
            <person name="Flowers D."/>
            <person name="Luo F."/>
            <person name="Wang Y."/>
            <person name="Xia P."/>
            <person name="Barry K."/>
            <person name="Daum C."/>
            <person name="Lipzen A."/>
            <person name="Yoshinaga Y."/>
            <person name="Schmutz J."/>
            <person name="Saski C."/>
            <person name="Vermerris W."/>
            <person name="Kresovich S."/>
        </authorList>
    </citation>
    <scope>NUCLEOTIDE SEQUENCE</scope>
</reference>
<evidence type="ECO:0000313" key="2">
    <source>
        <dbReference type="EMBL" id="KAG0548191.1"/>
    </source>
</evidence>
<name>A0A921RYN8_SORBI</name>
<dbReference type="PANTHER" id="PTHR36885:SF2">
    <property type="entry name" value="DUF4378 DOMAIN-CONTAINING PROTEIN"/>
    <property type="match status" value="1"/>
</dbReference>
<accession>A0A921RYN8</accession>
<dbReference type="Proteomes" id="UP000807115">
    <property type="component" value="Chromosome 1"/>
</dbReference>
<sequence>MAAARRLSELLQEQQEPFLVEAARGRRPRRGRGSSASGAAAAAAAAAGGGGTGCCPAVACRRLLRLCNHGIKKRSSPGGVASGLRSALSKVLGSRAMRRVLRWDDLGGGAGCFSGASACGSREFRRLRRRSLGDSGECDPRAMVFPGDDGEEEERMGWKADMDVDSSRQLSPVSVLDLHSDDDDESPVHSHWGDEKPSTSGSSPPSESFLGPASPCFSYNLHDKFCEMEVDDEADEETTVRNGSRSIEEQISSWEKIAGDISRIPAMMELDLSRSARQWREPRPEVREIGARIETLIFDDIRREAVCDMLASHCRLAAGAAATSCCSG</sequence>